<proteinExistence type="predicted"/>
<dbReference type="AlphaFoldDB" id="A0A0F9MWT9"/>
<comment type="caution">
    <text evidence="2">The sequence shown here is derived from an EMBL/GenBank/DDBJ whole genome shotgun (WGS) entry which is preliminary data.</text>
</comment>
<gene>
    <name evidence="2" type="ORF">LCGC14_1023480</name>
</gene>
<feature type="compositionally biased region" description="Basic and acidic residues" evidence="1">
    <location>
        <begin position="23"/>
        <end position="34"/>
    </location>
</feature>
<name>A0A0F9MWT9_9ZZZZ</name>
<accession>A0A0F9MWT9</accession>
<organism evidence="2">
    <name type="scientific">marine sediment metagenome</name>
    <dbReference type="NCBI Taxonomy" id="412755"/>
    <lineage>
        <taxon>unclassified sequences</taxon>
        <taxon>metagenomes</taxon>
        <taxon>ecological metagenomes</taxon>
    </lineage>
</organism>
<sequence>MEISQKGVTNLFKKITSEPPTPQREEPPKKVLSPEEAEHIKGLRDRIKEAIDLVGTGNFKDARAKIDEASKYSKCGVCSEMLDRAAVDLNYVKDLCNIKDDDCESGIDKIESRLNYMLDDYLPKVE</sequence>
<protein>
    <submittedName>
        <fullName evidence="2">Uncharacterized protein</fullName>
    </submittedName>
</protein>
<evidence type="ECO:0000256" key="1">
    <source>
        <dbReference type="SAM" id="MobiDB-lite"/>
    </source>
</evidence>
<reference evidence="2" key="1">
    <citation type="journal article" date="2015" name="Nature">
        <title>Complex archaea that bridge the gap between prokaryotes and eukaryotes.</title>
        <authorList>
            <person name="Spang A."/>
            <person name="Saw J.H."/>
            <person name="Jorgensen S.L."/>
            <person name="Zaremba-Niedzwiedzka K."/>
            <person name="Martijn J."/>
            <person name="Lind A.E."/>
            <person name="van Eijk R."/>
            <person name="Schleper C."/>
            <person name="Guy L."/>
            <person name="Ettema T.J."/>
        </authorList>
    </citation>
    <scope>NUCLEOTIDE SEQUENCE</scope>
</reference>
<dbReference type="EMBL" id="LAZR01004104">
    <property type="protein sequence ID" value="KKN11745.1"/>
    <property type="molecule type" value="Genomic_DNA"/>
</dbReference>
<evidence type="ECO:0000313" key="2">
    <source>
        <dbReference type="EMBL" id="KKN11745.1"/>
    </source>
</evidence>
<feature type="region of interest" description="Disordered" evidence="1">
    <location>
        <begin position="1"/>
        <end position="34"/>
    </location>
</feature>